<organism evidence="2 3">
    <name type="scientific">Leucocoprinus birnbaumii</name>
    <dbReference type="NCBI Taxonomy" id="56174"/>
    <lineage>
        <taxon>Eukaryota</taxon>
        <taxon>Fungi</taxon>
        <taxon>Dikarya</taxon>
        <taxon>Basidiomycota</taxon>
        <taxon>Agaricomycotina</taxon>
        <taxon>Agaricomycetes</taxon>
        <taxon>Agaricomycetidae</taxon>
        <taxon>Agaricales</taxon>
        <taxon>Agaricineae</taxon>
        <taxon>Agaricaceae</taxon>
        <taxon>Leucocoprinus</taxon>
    </lineage>
</organism>
<comment type="caution">
    <text evidence="2">The sequence shown here is derived from an EMBL/GenBank/DDBJ whole genome shotgun (WGS) entry which is preliminary data.</text>
</comment>
<feature type="compositionally biased region" description="Basic residues" evidence="1">
    <location>
        <begin position="8"/>
        <end position="19"/>
    </location>
</feature>
<sequence length="785" mass="82798">MASTRPSKPPKKSASKKSRPSSSSQPNTQRGSPLPQTNNVHSESPLLFYLAGLTGTTVTLTTKTGGRYEGVVSSTSSEGDTAGVTLNDVKDFRMPGAPLKDSFFVAAINIETYTSGPAGAGPINGITFKTDANINRKKSAKSRKRELQAKQLDINGPTLAARDDTFGPSTGTSAWDQFAANEKPFGITDSFNENEYTAKLDRDAGGLKERGETNSDISIGASTAVTASGAVGISGALKGAMEQPSGDTPAAGTVQKPPVSQQPSSSNTAQTLSSQKPAGPTASKSETVVKKFQMFIQPIPPFKGDKAKQTLTSSASSSAVAGAAGVNGSATPATGTTTATAGPTSGVATPISPTTATNVNGLNVNASSSRPGTRGSVATSTTVASPEPKAEVPASDLNSSPINNNPFFGVRPLEKGSVTRDDFNPFKSGKLLEITSIGPQWPYQGKRYTMMFMLPPVPHPLQHQSHMESGPESAASSSIAIKSPHIREEHVLDDSSVSEEDQYGAVVRGQGAYIPPGARRGTGDALSPPSAPGPTSANPDVAKAGSLTGPEGVTLAQSRIPDWTPPPAPSATTPKEMVSKDSTTSSPEPSLFQHSKLRKRRRGFWNRRGDHVTPEGYIVYVPGPSVYPQDLDDYPDGKDGGFKNEHGMKLQWEPRPEISPDGGYDSIIEWFWSDDGRDEDSSGSMTSAESRAKHVLHAITTILGSAPKYKKFLDVSTKEAETLLDLLQKLLDFDKVPDKLRKPMVSAMMRLCKASGTYPQCLALRNIHFQATPLASGSYGDIFQG</sequence>
<reference evidence="2" key="1">
    <citation type="submission" date="2022-07" db="EMBL/GenBank/DDBJ databases">
        <title>Genome Sequence of Leucocoprinus birnbaumii.</title>
        <authorList>
            <person name="Buettner E."/>
        </authorList>
    </citation>
    <scope>NUCLEOTIDE SEQUENCE</scope>
    <source>
        <strain evidence="2">VT141</strain>
    </source>
</reference>
<feature type="region of interest" description="Disordered" evidence="1">
    <location>
        <begin position="323"/>
        <end position="398"/>
    </location>
</feature>
<feature type="compositionally biased region" description="Polar residues" evidence="1">
    <location>
        <begin position="267"/>
        <end position="285"/>
    </location>
</feature>
<evidence type="ECO:0008006" key="4">
    <source>
        <dbReference type="Google" id="ProtNLM"/>
    </source>
</evidence>
<proteinExistence type="predicted"/>
<dbReference type="GO" id="GO:0003729">
    <property type="term" value="F:mRNA binding"/>
    <property type="evidence" value="ECO:0007669"/>
    <property type="project" value="TreeGrafter"/>
</dbReference>
<dbReference type="PANTHER" id="PTHR12854:SF7">
    <property type="entry name" value="ATAXIN-2 HOMOLOG"/>
    <property type="match status" value="1"/>
</dbReference>
<feature type="compositionally biased region" description="Polar residues" evidence="1">
    <location>
        <begin position="27"/>
        <end position="40"/>
    </location>
</feature>
<name>A0AAD5VI67_9AGAR</name>
<accession>A0AAD5VI67</accession>
<feature type="compositionally biased region" description="Low complexity" evidence="1">
    <location>
        <begin position="254"/>
        <end position="266"/>
    </location>
</feature>
<evidence type="ECO:0000256" key="1">
    <source>
        <dbReference type="SAM" id="MobiDB-lite"/>
    </source>
</evidence>
<dbReference type="EMBL" id="JANIEX010001425">
    <property type="protein sequence ID" value="KAJ3558066.1"/>
    <property type="molecule type" value="Genomic_DNA"/>
</dbReference>
<evidence type="ECO:0000313" key="3">
    <source>
        <dbReference type="Proteomes" id="UP001213000"/>
    </source>
</evidence>
<feature type="compositionally biased region" description="Polar residues" evidence="1">
    <location>
        <begin position="351"/>
        <end position="384"/>
    </location>
</feature>
<feature type="region of interest" description="Disordered" evidence="1">
    <location>
        <begin position="239"/>
        <end position="285"/>
    </location>
</feature>
<feature type="region of interest" description="Disordered" evidence="1">
    <location>
        <begin position="1"/>
        <end position="40"/>
    </location>
</feature>
<keyword evidence="3" id="KW-1185">Reference proteome</keyword>
<protein>
    <recommendedName>
        <fullName evidence="4">LsmAD domain-containing protein</fullName>
    </recommendedName>
</protein>
<dbReference type="AlphaFoldDB" id="A0AAD5VI67"/>
<dbReference type="Proteomes" id="UP001213000">
    <property type="component" value="Unassembled WGS sequence"/>
</dbReference>
<gene>
    <name evidence="2" type="ORF">NP233_g11586</name>
</gene>
<evidence type="ECO:0000313" key="2">
    <source>
        <dbReference type="EMBL" id="KAJ3558066.1"/>
    </source>
</evidence>
<feature type="compositionally biased region" description="Low complexity" evidence="1">
    <location>
        <begin position="323"/>
        <end position="350"/>
    </location>
</feature>
<dbReference type="PANTHER" id="PTHR12854">
    <property type="entry name" value="ATAXIN 2-RELATED"/>
    <property type="match status" value="1"/>
</dbReference>
<dbReference type="GO" id="GO:0010494">
    <property type="term" value="C:cytoplasmic stress granule"/>
    <property type="evidence" value="ECO:0007669"/>
    <property type="project" value="TreeGrafter"/>
</dbReference>
<feature type="region of interest" description="Disordered" evidence="1">
    <location>
        <begin position="511"/>
        <end position="596"/>
    </location>
</feature>
<dbReference type="InterPro" id="IPR045117">
    <property type="entry name" value="ATXN2-like"/>
</dbReference>
<dbReference type="GO" id="GO:0034063">
    <property type="term" value="P:stress granule assembly"/>
    <property type="evidence" value="ECO:0007669"/>
    <property type="project" value="TreeGrafter"/>
</dbReference>